<feature type="region of interest" description="Disordered" evidence="8">
    <location>
        <begin position="132"/>
        <end position="188"/>
    </location>
</feature>
<evidence type="ECO:0000256" key="1">
    <source>
        <dbReference type="ARBA" id="ARBA00004123"/>
    </source>
</evidence>
<keyword evidence="4" id="KW-0805">Transcription regulation</keyword>
<dbReference type="CDD" id="cd12148">
    <property type="entry name" value="fungal_TF_MHR"/>
    <property type="match status" value="1"/>
</dbReference>
<evidence type="ECO:0000256" key="6">
    <source>
        <dbReference type="ARBA" id="ARBA00023163"/>
    </source>
</evidence>
<keyword evidence="6" id="KW-0804">Transcription</keyword>
<gene>
    <name evidence="10" type="ORF">BDY17DRAFT_166167</name>
</gene>
<feature type="compositionally biased region" description="Polar residues" evidence="8">
    <location>
        <begin position="140"/>
        <end position="149"/>
    </location>
</feature>
<dbReference type="InterPro" id="IPR007219">
    <property type="entry name" value="XnlR_reg_dom"/>
</dbReference>
<dbReference type="Proteomes" id="UP000799767">
    <property type="component" value="Unassembled WGS sequence"/>
</dbReference>
<dbReference type="RefSeq" id="XP_033589342.1">
    <property type="nucleotide sequence ID" value="XM_033729766.1"/>
</dbReference>
<dbReference type="GO" id="GO:0043565">
    <property type="term" value="F:sequence-specific DNA binding"/>
    <property type="evidence" value="ECO:0007669"/>
    <property type="project" value="TreeGrafter"/>
</dbReference>
<evidence type="ECO:0000256" key="7">
    <source>
        <dbReference type="ARBA" id="ARBA00023242"/>
    </source>
</evidence>
<dbReference type="AlphaFoldDB" id="A0A6A6PS12"/>
<dbReference type="PANTHER" id="PTHR47540">
    <property type="entry name" value="THIAMINE REPRESSIBLE GENES REGULATORY PROTEIN THI5"/>
    <property type="match status" value="1"/>
</dbReference>
<evidence type="ECO:0000256" key="4">
    <source>
        <dbReference type="ARBA" id="ARBA00023015"/>
    </source>
</evidence>
<dbReference type="CDD" id="cd00067">
    <property type="entry name" value="GAL4"/>
    <property type="match status" value="1"/>
</dbReference>
<name>A0A6A6PS12_9PEZI</name>
<evidence type="ECO:0000256" key="3">
    <source>
        <dbReference type="ARBA" id="ARBA00022833"/>
    </source>
</evidence>
<dbReference type="Gene3D" id="4.10.240.10">
    <property type="entry name" value="Zn(2)-C6 fungal-type DNA-binding domain"/>
    <property type="match status" value="1"/>
</dbReference>
<dbReference type="EMBL" id="MU001636">
    <property type="protein sequence ID" value="KAF2482772.1"/>
    <property type="molecule type" value="Genomic_DNA"/>
</dbReference>
<comment type="subcellular location">
    <subcellularLocation>
        <location evidence="1">Nucleus</location>
    </subcellularLocation>
</comment>
<dbReference type="GO" id="GO:0045944">
    <property type="term" value="P:positive regulation of transcription by RNA polymerase II"/>
    <property type="evidence" value="ECO:0007669"/>
    <property type="project" value="TreeGrafter"/>
</dbReference>
<dbReference type="GO" id="GO:0008270">
    <property type="term" value="F:zinc ion binding"/>
    <property type="evidence" value="ECO:0007669"/>
    <property type="project" value="InterPro"/>
</dbReference>
<evidence type="ECO:0000256" key="5">
    <source>
        <dbReference type="ARBA" id="ARBA00023125"/>
    </source>
</evidence>
<dbReference type="SMART" id="SM00066">
    <property type="entry name" value="GAL4"/>
    <property type="match status" value="1"/>
</dbReference>
<dbReference type="InterPro" id="IPR051711">
    <property type="entry name" value="Stress_Response_Reg"/>
</dbReference>
<keyword evidence="7" id="KW-0539">Nucleus</keyword>
<dbReference type="PROSITE" id="PS00463">
    <property type="entry name" value="ZN2_CY6_FUNGAL_1"/>
    <property type="match status" value="1"/>
</dbReference>
<dbReference type="Pfam" id="PF04082">
    <property type="entry name" value="Fungal_trans"/>
    <property type="match status" value="1"/>
</dbReference>
<evidence type="ECO:0000259" key="9">
    <source>
        <dbReference type="PROSITE" id="PS50048"/>
    </source>
</evidence>
<keyword evidence="2" id="KW-0479">Metal-binding</keyword>
<keyword evidence="11" id="KW-1185">Reference proteome</keyword>
<dbReference type="InterPro" id="IPR001138">
    <property type="entry name" value="Zn2Cys6_DnaBD"/>
</dbReference>
<protein>
    <submittedName>
        <fullName evidence="10">Fungal-specific transcription factor domain-containing protein</fullName>
    </submittedName>
</protein>
<evidence type="ECO:0000256" key="2">
    <source>
        <dbReference type="ARBA" id="ARBA00022723"/>
    </source>
</evidence>
<organism evidence="10 11">
    <name type="scientific">Neohortaea acidophila</name>
    <dbReference type="NCBI Taxonomy" id="245834"/>
    <lineage>
        <taxon>Eukaryota</taxon>
        <taxon>Fungi</taxon>
        <taxon>Dikarya</taxon>
        <taxon>Ascomycota</taxon>
        <taxon>Pezizomycotina</taxon>
        <taxon>Dothideomycetes</taxon>
        <taxon>Dothideomycetidae</taxon>
        <taxon>Mycosphaerellales</taxon>
        <taxon>Teratosphaeriaceae</taxon>
        <taxon>Neohortaea</taxon>
    </lineage>
</organism>
<keyword evidence="5" id="KW-0238">DNA-binding</keyword>
<dbReference type="GO" id="GO:0005634">
    <property type="term" value="C:nucleus"/>
    <property type="evidence" value="ECO:0007669"/>
    <property type="project" value="UniProtKB-SubCell"/>
</dbReference>
<accession>A0A6A6PS12</accession>
<reference evidence="10" key="1">
    <citation type="journal article" date="2020" name="Stud. Mycol.">
        <title>101 Dothideomycetes genomes: a test case for predicting lifestyles and emergence of pathogens.</title>
        <authorList>
            <person name="Haridas S."/>
            <person name="Albert R."/>
            <person name="Binder M."/>
            <person name="Bloem J."/>
            <person name="Labutti K."/>
            <person name="Salamov A."/>
            <person name="Andreopoulos B."/>
            <person name="Baker S."/>
            <person name="Barry K."/>
            <person name="Bills G."/>
            <person name="Bluhm B."/>
            <person name="Cannon C."/>
            <person name="Castanera R."/>
            <person name="Culley D."/>
            <person name="Daum C."/>
            <person name="Ezra D."/>
            <person name="Gonzalez J."/>
            <person name="Henrissat B."/>
            <person name="Kuo A."/>
            <person name="Liang C."/>
            <person name="Lipzen A."/>
            <person name="Lutzoni F."/>
            <person name="Magnuson J."/>
            <person name="Mondo S."/>
            <person name="Nolan M."/>
            <person name="Ohm R."/>
            <person name="Pangilinan J."/>
            <person name="Park H.-J."/>
            <person name="Ramirez L."/>
            <person name="Alfaro M."/>
            <person name="Sun H."/>
            <person name="Tritt A."/>
            <person name="Yoshinaga Y."/>
            <person name="Zwiers L.-H."/>
            <person name="Turgeon B."/>
            <person name="Goodwin S."/>
            <person name="Spatafora J."/>
            <person name="Crous P."/>
            <person name="Grigoriev I."/>
        </authorList>
    </citation>
    <scope>NUCLEOTIDE SEQUENCE</scope>
    <source>
        <strain evidence="10">CBS 113389</strain>
    </source>
</reference>
<evidence type="ECO:0000256" key="8">
    <source>
        <dbReference type="SAM" id="MobiDB-lite"/>
    </source>
</evidence>
<dbReference type="GO" id="GO:0000981">
    <property type="term" value="F:DNA-binding transcription factor activity, RNA polymerase II-specific"/>
    <property type="evidence" value="ECO:0007669"/>
    <property type="project" value="InterPro"/>
</dbReference>
<dbReference type="SMART" id="SM00906">
    <property type="entry name" value="Fungal_trans"/>
    <property type="match status" value="1"/>
</dbReference>
<dbReference type="GeneID" id="54470768"/>
<dbReference type="Pfam" id="PF00172">
    <property type="entry name" value="Zn_clus"/>
    <property type="match status" value="1"/>
</dbReference>
<keyword evidence="3" id="KW-0862">Zinc</keyword>
<dbReference type="PROSITE" id="PS50048">
    <property type="entry name" value="ZN2_CY6_FUNGAL_2"/>
    <property type="match status" value="1"/>
</dbReference>
<dbReference type="PANTHER" id="PTHR47540:SF1">
    <property type="entry name" value="ACTIVATOR OF STRESS GENES 1-RELATED"/>
    <property type="match status" value="1"/>
</dbReference>
<dbReference type="OrthoDB" id="422427at2759"/>
<dbReference type="InterPro" id="IPR036864">
    <property type="entry name" value="Zn2-C6_fun-type_DNA-bd_sf"/>
</dbReference>
<evidence type="ECO:0000313" key="10">
    <source>
        <dbReference type="EMBL" id="KAF2482772.1"/>
    </source>
</evidence>
<feature type="domain" description="Zn(2)-C6 fungal-type" evidence="9">
    <location>
        <begin position="74"/>
        <end position="103"/>
    </location>
</feature>
<sequence>MRHKGGRRALLLAHFTSPHLTLPPGACRACLSPARHRCMPKPSASDRARMESRGFNAEELLAPVQRKRKRTGKACASCRRRKTRCTGGIPCDACRIGEMTCSYDDPDRRMTAIEYIQSLERKVEELEGLLNDHGHRPLKESSSPSTSPGAANDHPRSVRFSSARPPSTSNPSTVPPAPSPGSSANGDDEDFIETMIRSQAAHENSSLQGHRGSFAGLSLLQRMHNLCRHVYASQKQPDAEVQQDDFISAFDFASTDSESAVPTEAFTLLPPKTAFDHAVDVVMNEACCIMQFLDRAKLEKLAADVYSETYSATPQESRKAFALIYAVLALGRRFDPTSPGESANPHMMRGLRYFRASRTLLDPANCRDLTSLQALLCMILYTQVSSMISTCYSYICMGVAAALQMGLFTEAASKDLTEAEKLHRRRIYSVLNIMDTYVTTALGLPRTLRDVESDFVLPLPKQPESMRYPLAGTYAHAKLIQILALAVDANHPVTRPISEKNGFYGVGYSKITATEEQLEAWFANLPQDPVMDAEDPVYIRSQLHLRLAYAHVQLVLYRPFLHHALRNIPRDTPTSFKAYACGSACIKAAMQVVWLAETLEAYHSFSEAHWFTTLIISTCAACLVLFVVSNENDPTLQETEAAVKRIKSLCLRHADHNASMQRCFNFIEVRLNFVRWMNYR</sequence>
<evidence type="ECO:0000313" key="11">
    <source>
        <dbReference type="Proteomes" id="UP000799767"/>
    </source>
</evidence>
<proteinExistence type="predicted"/>
<dbReference type="SUPFAM" id="SSF57701">
    <property type="entry name" value="Zn2/Cys6 DNA-binding domain"/>
    <property type="match status" value="1"/>
</dbReference>
<dbReference type="GO" id="GO:0006351">
    <property type="term" value="P:DNA-templated transcription"/>
    <property type="evidence" value="ECO:0007669"/>
    <property type="project" value="InterPro"/>
</dbReference>